<dbReference type="Pfam" id="PF00023">
    <property type="entry name" value="Ank"/>
    <property type="match status" value="1"/>
</dbReference>
<dbReference type="OrthoDB" id="2384350at2759"/>
<dbReference type="SMART" id="SM00292">
    <property type="entry name" value="BRCT"/>
    <property type="match status" value="2"/>
</dbReference>
<feature type="repeat" description="ANK" evidence="3">
    <location>
        <begin position="220"/>
        <end position="252"/>
    </location>
</feature>
<dbReference type="InterPro" id="IPR036420">
    <property type="entry name" value="BRCT_dom_sf"/>
</dbReference>
<dbReference type="PRINTS" id="PR01415">
    <property type="entry name" value="ANKYRIN"/>
</dbReference>
<proteinExistence type="predicted"/>
<gene>
    <name evidence="6" type="ORF">CLODIP_2_CD06193</name>
</gene>
<dbReference type="GO" id="GO:0085020">
    <property type="term" value="P:protein K6-linked ubiquitination"/>
    <property type="evidence" value="ECO:0007669"/>
    <property type="project" value="TreeGrafter"/>
</dbReference>
<accession>A0A8S1C003</accession>
<feature type="repeat" description="ANK" evidence="3">
    <location>
        <begin position="153"/>
        <end position="185"/>
    </location>
</feature>
<dbReference type="Gene3D" id="1.25.40.20">
    <property type="entry name" value="Ankyrin repeat-containing domain"/>
    <property type="match status" value="1"/>
</dbReference>
<dbReference type="InterPro" id="IPR002110">
    <property type="entry name" value="Ankyrin_rpt"/>
</dbReference>
<evidence type="ECO:0000313" key="7">
    <source>
        <dbReference type="Proteomes" id="UP000494165"/>
    </source>
</evidence>
<dbReference type="SUPFAM" id="SSF48403">
    <property type="entry name" value="Ankyrin repeat"/>
    <property type="match status" value="1"/>
</dbReference>
<keyword evidence="1" id="KW-0677">Repeat</keyword>
<name>A0A8S1C003_9INSE</name>
<evidence type="ECO:0000256" key="3">
    <source>
        <dbReference type="PROSITE-ProRule" id="PRU00023"/>
    </source>
</evidence>
<evidence type="ECO:0000313" key="6">
    <source>
        <dbReference type="EMBL" id="CAB3365286.1"/>
    </source>
</evidence>
<dbReference type="Gene3D" id="3.40.50.10190">
    <property type="entry name" value="BRCT domain"/>
    <property type="match status" value="2"/>
</dbReference>
<comment type="caution">
    <text evidence="6">The sequence shown here is derived from an EMBL/GenBank/DDBJ whole genome shotgun (WGS) entry which is preliminary data.</text>
</comment>
<feature type="domain" description="BRCT" evidence="5">
    <location>
        <begin position="405"/>
        <end position="515"/>
    </location>
</feature>
<dbReference type="PANTHER" id="PTHR24171:SF8">
    <property type="entry name" value="BRCA1-ASSOCIATED RING DOMAIN PROTEIN 1"/>
    <property type="match status" value="1"/>
</dbReference>
<dbReference type="AlphaFoldDB" id="A0A8S1C003"/>
<feature type="repeat" description="ANK" evidence="3">
    <location>
        <begin position="186"/>
        <end position="218"/>
    </location>
</feature>
<organism evidence="6 7">
    <name type="scientific">Cloeon dipterum</name>
    <dbReference type="NCBI Taxonomy" id="197152"/>
    <lineage>
        <taxon>Eukaryota</taxon>
        <taxon>Metazoa</taxon>
        <taxon>Ecdysozoa</taxon>
        <taxon>Arthropoda</taxon>
        <taxon>Hexapoda</taxon>
        <taxon>Insecta</taxon>
        <taxon>Pterygota</taxon>
        <taxon>Palaeoptera</taxon>
        <taxon>Ephemeroptera</taxon>
        <taxon>Pisciforma</taxon>
        <taxon>Baetidae</taxon>
        <taxon>Cloeon</taxon>
    </lineage>
</organism>
<dbReference type="PROSITE" id="PS50088">
    <property type="entry name" value="ANK_REPEAT"/>
    <property type="match status" value="3"/>
</dbReference>
<sequence length="515" mass="56244">MPLLNDAKLKSSVESALQCLKCEKCDTVVEELCIGICVSHVFCKACKDNLKSCPSCECPVNNKNKDIVYVVDEEVSKQLKVLERLFQSSGTLIEKTPLKSAPPSNKGKKIPLTPAASPAKSECTVASTPASSLRGRRSSLGSPFPDINKRNSKGETLLQVACVKKNVDEVKRLLDAGANSCVRDYNGWTPLHEAAQSNRVDIAQLLLERGAKVNAAGGEEYLSPLHDAVSAGYKEMVELLLLFGADPDQLSIKGESARDMTKNMEILDLLGSSARHVHLSSSLDGCTQSNFFADGRPLQIMSAGLDKVQKSMLTDFVKTFSGKLSSKPNGDVKVVVAKDEKNKCHTSTAILAGIAAGAWIVRAEWLRVSLKNGELGDPKIYELHGTENSSMGNVFLRARTNSMEMLPGLFAGCHFFFSNVENFGADLNRESVIQIVKVMGGRVLSRSPDPEDIAGMNDIPLHANQSGPLAKCSHFIIYEKGKTKKNFIEFNMKHIKALEYSWLIKCIENFTLFDP</sequence>
<dbReference type="SUPFAM" id="SSF52113">
    <property type="entry name" value="BRCT domain"/>
    <property type="match status" value="2"/>
</dbReference>
<evidence type="ECO:0000259" key="5">
    <source>
        <dbReference type="PROSITE" id="PS50172"/>
    </source>
</evidence>
<dbReference type="InterPro" id="IPR001357">
    <property type="entry name" value="BRCT_dom"/>
</dbReference>
<dbReference type="GO" id="GO:0004842">
    <property type="term" value="F:ubiquitin-protein transferase activity"/>
    <property type="evidence" value="ECO:0007669"/>
    <property type="project" value="TreeGrafter"/>
</dbReference>
<dbReference type="GO" id="GO:0031436">
    <property type="term" value="C:BRCA1-BARD1 complex"/>
    <property type="evidence" value="ECO:0007669"/>
    <property type="project" value="TreeGrafter"/>
</dbReference>
<dbReference type="PANTHER" id="PTHR24171">
    <property type="entry name" value="ANKYRIN REPEAT DOMAIN-CONTAINING PROTEIN 39-RELATED"/>
    <property type="match status" value="1"/>
</dbReference>
<feature type="domain" description="BRCT" evidence="5">
    <location>
        <begin position="288"/>
        <end position="383"/>
    </location>
</feature>
<feature type="region of interest" description="Disordered" evidence="4">
    <location>
        <begin position="96"/>
        <end position="148"/>
    </location>
</feature>
<keyword evidence="2 3" id="KW-0040">ANK repeat</keyword>
<keyword evidence="7" id="KW-1185">Reference proteome</keyword>
<dbReference type="PROSITE" id="PS50297">
    <property type="entry name" value="ANK_REP_REGION"/>
    <property type="match status" value="3"/>
</dbReference>
<evidence type="ECO:0000256" key="1">
    <source>
        <dbReference type="ARBA" id="ARBA00022737"/>
    </source>
</evidence>
<evidence type="ECO:0000256" key="4">
    <source>
        <dbReference type="SAM" id="MobiDB-lite"/>
    </source>
</evidence>
<dbReference type="InterPro" id="IPR036770">
    <property type="entry name" value="Ankyrin_rpt-contain_sf"/>
</dbReference>
<dbReference type="Pfam" id="PF12796">
    <property type="entry name" value="Ank_2"/>
    <property type="match status" value="1"/>
</dbReference>
<reference evidence="6 7" key="1">
    <citation type="submission" date="2020-04" db="EMBL/GenBank/DDBJ databases">
        <authorList>
            <person name="Alioto T."/>
            <person name="Alioto T."/>
            <person name="Gomez Garrido J."/>
        </authorList>
    </citation>
    <scope>NUCLEOTIDE SEQUENCE [LARGE SCALE GENOMIC DNA]</scope>
</reference>
<dbReference type="Pfam" id="PF00533">
    <property type="entry name" value="BRCT"/>
    <property type="match status" value="2"/>
</dbReference>
<protein>
    <recommendedName>
        <fullName evidence="5">BRCT domain-containing protein</fullName>
    </recommendedName>
</protein>
<dbReference type="PROSITE" id="PS50172">
    <property type="entry name" value="BRCT"/>
    <property type="match status" value="2"/>
</dbReference>
<dbReference type="Proteomes" id="UP000494165">
    <property type="component" value="Unassembled WGS sequence"/>
</dbReference>
<dbReference type="SMART" id="SM00248">
    <property type="entry name" value="ANK"/>
    <property type="match status" value="3"/>
</dbReference>
<dbReference type="EMBL" id="CADEPI010000020">
    <property type="protein sequence ID" value="CAB3365286.1"/>
    <property type="molecule type" value="Genomic_DNA"/>
</dbReference>
<evidence type="ECO:0000256" key="2">
    <source>
        <dbReference type="ARBA" id="ARBA00023043"/>
    </source>
</evidence>
<dbReference type="GO" id="GO:0070531">
    <property type="term" value="C:BRCA1-A complex"/>
    <property type="evidence" value="ECO:0007669"/>
    <property type="project" value="TreeGrafter"/>
</dbReference>